<organism evidence="2 3">
    <name type="scientific">Aspergillus arachidicola</name>
    <dbReference type="NCBI Taxonomy" id="656916"/>
    <lineage>
        <taxon>Eukaryota</taxon>
        <taxon>Fungi</taxon>
        <taxon>Dikarya</taxon>
        <taxon>Ascomycota</taxon>
        <taxon>Pezizomycotina</taxon>
        <taxon>Eurotiomycetes</taxon>
        <taxon>Eurotiomycetidae</taxon>
        <taxon>Eurotiales</taxon>
        <taxon>Aspergillaceae</taxon>
        <taxon>Aspergillus</taxon>
        <taxon>Aspergillus subgen. Circumdati</taxon>
    </lineage>
</organism>
<dbReference type="Proteomes" id="UP000231358">
    <property type="component" value="Unassembled WGS sequence"/>
</dbReference>
<feature type="domain" description="CHAT" evidence="1">
    <location>
        <begin position="139"/>
        <end position="406"/>
    </location>
</feature>
<dbReference type="STRING" id="656916.A0A2G7FTI5"/>
<sequence length="406" mass="45810">MSTFRSTPDEADPTSWLKDLENKLIPREKRTGWMKTFQEDSCSLRDTNAGEEMMSRYKQTGRIEDLEEAIEASRGAVYITPEDHPYRAAMLNNYGNMLERRYEKIPDEDCLKEAICVSYQVVQVVPKSHPFRNDFLPRTWWIGTGLASSFPFHAARGLRADENDNTSSRVLSSYTTTIKAFFHARERVPASFSPNEQLLNLLMVTVAHTPGEVDLPGVKCERSMALDLLGSSVHVNKLDQPDSASVMRQIGDCHIAHFACHGMSDLADPFQSGLLLQTNTTIPEKEILSVRKLCKQSLMHGEIAYLSACSTAENRAKQLLDEVVYVVNGFQVAGFRHVIGTLWPSDDRVCVKVAKLFYIEICRNGVLEYTDRDVALALHKAVSVISTSDGYRRRPLHWAQYVHYGA</sequence>
<dbReference type="AlphaFoldDB" id="A0A2G7FTI5"/>
<dbReference type="InterPro" id="IPR024983">
    <property type="entry name" value="CHAT_dom"/>
</dbReference>
<name>A0A2G7FTI5_9EURO</name>
<keyword evidence="3" id="KW-1185">Reference proteome</keyword>
<accession>A0A2G7FTI5</accession>
<dbReference type="EMBL" id="NEXV01000440">
    <property type="protein sequence ID" value="PIG83605.1"/>
    <property type="molecule type" value="Genomic_DNA"/>
</dbReference>
<dbReference type="Pfam" id="PF12770">
    <property type="entry name" value="CHAT"/>
    <property type="match status" value="1"/>
</dbReference>
<protein>
    <recommendedName>
        <fullName evidence="1">CHAT domain-containing protein</fullName>
    </recommendedName>
</protein>
<reference evidence="2 3" key="1">
    <citation type="submission" date="2017-05" db="EMBL/GenBank/DDBJ databases">
        <title>Genome sequence for an aflatoxigenic pathogen of Argentinian peanut, Aspergillus arachidicola.</title>
        <authorList>
            <person name="Moore G."/>
            <person name="Beltz S.B."/>
            <person name="Mack B.M."/>
        </authorList>
    </citation>
    <scope>NUCLEOTIDE SEQUENCE [LARGE SCALE GENOMIC DNA]</scope>
    <source>
        <strain evidence="2 3">CBS 117610</strain>
    </source>
</reference>
<evidence type="ECO:0000259" key="1">
    <source>
        <dbReference type="Pfam" id="PF12770"/>
    </source>
</evidence>
<comment type="caution">
    <text evidence="2">The sequence shown here is derived from an EMBL/GenBank/DDBJ whole genome shotgun (WGS) entry which is preliminary data.</text>
</comment>
<gene>
    <name evidence="2" type="ORF">AARAC_010122</name>
</gene>
<proteinExistence type="predicted"/>
<evidence type="ECO:0000313" key="3">
    <source>
        <dbReference type="Proteomes" id="UP000231358"/>
    </source>
</evidence>
<evidence type="ECO:0000313" key="2">
    <source>
        <dbReference type="EMBL" id="PIG83605.1"/>
    </source>
</evidence>